<dbReference type="SMART" id="SM00353">
    <property type="entry name" value="HLH"/>
    <property type="match status" value="1"/>
</dbReference>
<feature type="region of interest" description="Disordered" evidence="1">
    <location>
        <begin position="107"/>
        <end position="126"/>
    </location>
</feature>
<dbReference type="CDD" id="cd11390">
    <property type="entry name" value="bHLH_TS"/>
    <property type="match status" value="1"/>
</dbReference>
<dbReference type="GO" id="GO:0046983">
    <property type="term" value="F:protein dimerization activity"/>
    <property type="evidence" value="ECO:0007669"/>
    <property type="project" value="InterPro"/>
</dbReference>
<dbReference type="PANTHER" id="PTHR23349">
    <property type="entry name" value="BASIC HELIX-LOOP-HELIX TRANSCRIPTION FACTOR, TWIST"/>
    <property type="match status" value="1"/>
</dbReference>
<reference evidence="3" key="1">
    <citation type="submission" date="2018-10" db="EMBL/GenBank/DDBJ databases">
        <title>Transcriptome assembly of Aceria tosichella (Wheat curl mite) Type 2.</title>
        <authorList>
            <person name="Scully E.D."/>
            <person name="Geib S.M."/>
            <person name="Palmer N.A."/>
            <person name="Gupta A.K."/>
            <person name="Sarath G."/>
            <person name="Tatineni S."/>
        </authorList>
    </citation>
    <scope>NUCLEOTIDE SEQUENCE</scope>
    <source>
        <strain evidence="3">LincolnNE</strain>
    </source>
</reference>
<feature type="compositionally biased region" description="Basic and acidic residues" evidence="1">
    <location>
        <begin position="295"/>
        <end position="305"/>
    </location>
</feature>
<evidence type="ECO:0000256" key="1">
    <source>
        <dbReference type="SAM" id="MobiDB-lite"/>
    </source>
</evidence>
<dbReference type="Pfam" id="PF00010">
    <property type="entry name" value="HLH"/>
    <property type="match status" value="1"/>
</dbReference>
<feature type="compositionally biased region" description="Polar residues" evidence="1">
    <location>
        <begin position="315"/>
        <end position="327"/>
    </location>
</feature>
<dbReference type="Gene3D" id="4.10.280.10">
    <property type="entry name" value="Helix-loop-helix DNA-binding domain"/>
    <property type="match status" value="1"/>
</dbReference>
<dbReference type="InterPro" id="IPR036638">
    <property type="entry name" value="HLH_DNA-bd_sf"/>
</dbReference>
<dbReference type="PROSITE" id="PS50888">
    <property type="entry name" value="BHLH"/>
    <property type="match status" value="1"/>
</dbReference>
<evidence type="ECO:0000313" key="3">
    <source>
        <dbReference type="EMBL" id="MDE47629.1"/>
    </source>
</evidence>
<evidence type="ECO:0000259" key="2">
    <source>
        <dbReference type="PROSITE" id="PS50888"/>
    </source>
</evidence>
<feature type="domain" description="BHLH" evidence="2">
    <location>
        <begin position="213"/>
        <end position="264"/>
    </location>
</feature>
<sequence length="346" mass="39854">MNNQKRRLTQNGFKKETNQLKLVAQSSNEQSTANNNQRFSSQQQQVIYAAHLDAGPLAYLQVIDNNNSNNNNNNPATSIHIEQDSRAHQKHFSRTCDQQRQYNAYTTTSSLQDGDGSPYFSDSTLSNCDRELDATDAAASLARPEDSRQQAPNSSTNNMHQQPTHHHSHNNNSHNNHNRHHHHHHQQTVNTNHPIRCNSANGVGQLLPQRGVRKRVMANERERERTKSLNQALEILRNRLPVPEAEKRSKIQTLRMAKEYIEFLTKFKYISSQDQQQDHQLSSSSMMTCNESRQYDNKSCSHDRCGPQQQQQQQVVSGSTQYQNQPNSPLTYKFYKFRLKSHSRVD</sequence>
<dbReference type="EMBL" id="GGYP01002858">
    <property type="protein sequence ID" value="MDE47629.1"/>
    <property type="molecule type" value="Transcribed_RNA"/>
</dbReference>
<dbReference type="InterPro" id="IPR050283">
    <property type="entry name" value="E-box_TF_Regulators"/>
</dbReference>
<dbReference type="SUPFAM" id="SSF47459">
    <property type="entry name" value="HLH, helix-loop-helix DNA-binding domain"/>
    <property type="match status" value="1"/>
</dbReference>
<dbReference type="InterPro" id="IPR011598">
    <property type="entry name" value="bHLH_dom"/>
</dbReference>
<dbReference type="AlphaFoldDB" id="A0A6G1SB80"/>
<gene>
    <name evidence="3" type="primary">Twist1</name>
    <name evidence="3" type="ORF">g.13909</name>
</gene>
<feature type="compositionally biased region" description="Basic residues" evidence="1">
    <location>
        <begin position="176"/>
        <end position="186"/>
    </location>
</feature>
<protein>
    <submittedName>
        <fullName evidence="3">Twist-related protein 1</fullName>
    </submittedName>
</protein>
<accession>A0A6G1SB80</accession>
<feature type="region of interest" description="Disordered" evidence="1">
    <location>
        <begin position="138"/>
        <end position="203"/>
    </location>
</feature>
<dbReference type="PANTHER" id="PTHR23349:SF68">
    <property type="entry name" value="FI14601P"/>
    <property type="match status" value="1"/>
</dbReference>
<dbReference type="GO" id="GO:0032502">
    <property type="term" value="P:developmental process"/>
    <property type="evidence" value="ECO:0007669"/>
    <property type="project" value="TreeGrafter"/>
</dbReference>
<dbReference type="GO" id="GO:0000981">
    <property type="term" value="F:DNA-binding transcription factor activity, RNA polymerase II-specific"/>
    <property type="evidence" value="ECO:0007669"/>
    <property type="project" value="TreeGrafter"/>
</dbReference>
<name>A0A6G1SB80_9ACAR</name>
<proteinExistence type="predicted"/>
<dbReference type="GO" id="GO:0000977">
    <property type="term" value="F:RNA polymerase II transcription regulatory region sequence-specific DNA binding"/>
    <property type="evidence" value="ECO:0007669"/>
    <property type="project" value="TreeGrafter"/>
</dbReference>
<organism evidence="3">
    <name type="scientific">Aceria tosichella</name>
    <name type="common">wheat curl mite</name>
    <dbReference type="NCBI Taxonomy" id="561515"/>
    <lineage>
        <taxon>Eukaryota</taxon>
        <taxon>Metazoa</taxon>
        <taxon>Ecdysozoa</taxon>
        <taxon>Arthropoda</taxon>
        <taxon>Chelicerata</taxon>
        <taxon>Arachnida</taxon>
        <taxon>Acari</taxon>
        <taxon>Acariformes</taxon>
        <taxon>Trombidiformes</taxon>
        <taxon>Prostigmata</taxon>
        <taxon>Eupodina</taxon>
        <taxon>Eriophyoidea</taxon>
        <taxon>Eriophyidae</taxon>
        <taxon>Eriophyinae</taxon>
        <taxon>Aceriini</taxon>
        <taxon>Aceria</taxon>
    </lineage>
</organism>
<feature type="compositionally biased region" description="Polar residues" evidence="1">
    <location>
        <begin position="149"/>
        <end position="159"/>
    </location>
</feature>
<feature type="region of interest" description="Disordered" evidence="1">
    <location>
        <begin position="295"/>
        <end position="327"/>
    </location>
</feature>